<dbReference type="AlphaFoldDB" id="A0A5C3N4R7"/>
<evidence type="ECO:0000259" key="3">
    <source>
        <dbReference type="Pfam" id="PF03914"/>
    </source>
</evidence>
<dbReference type="EMBL" id="ML213511">
    <property type="protein sequence ID" value="TFK51436.1"/>
    <property type="molecule type" value="Genomic_DNA"/>
</dbReference>
<dbReference type="Proteomes" id="UP000305948">
    <property type="component" value="Unassembled WGS sequence"/>
</dbReference>
<feature type="region of interest" description="Disordered" evidence="2">
    <location>
        <begin position="51"/>
        <end position="159"/>
    </location>
</feature>
<proteinExistence type="inferred from homology"/>
<organism evidence="4 5">
    <name type="scientific">Heliocybe sulcata</name>
    <dbReference type="NCBI Taxonomy" id="5364"/>
    <lineage>
        <taxon>Eukaryota</taxon>
        <taxon>Fungi</taxon>
        <taxon>Dikarya</taxon>
        <taxon>Basidiomycota</taxon>
        <taxon>Agaricomycotina</taxon>
        <taxon>Agaricomycetes</taxon>
        <taxon>Gloeophyllales</taxon>
        <taxon>Gloeophyllaceae</taxon>
        <taxon>Heliocybe</taxon>
    </lineage>
</organism>
<dbReference type="GO" id="GO:0005634">
    <property type="term" value="C:nucleus"/>
    <property type="evidence" value="ECO:0007669"/>
    <property type="project" value="UniProtKB-ARBA"/>
</dbReference>
<evidence type="ECO:0000256" key="2">
    <source>
        <dbReference type="SAM" id="MobiDB-lite"/>
    </source>
</evidence>
<feature type="region of interest" description="Disordered" evidence="2">
    <location>
        <begin position="430"/>
        <end position="457"/>
    </location>
</feature>
<dbReference type="SUPFAM" id="SSF48371">
    <property type="entry name" value="ARM repeat"/>
    <property type="match status" value="1"/>
</dbReference>
<keyword evidence="5" id="KW-1185">Reference proteome</keyword>
<dbReference type="InterPro" id="IPR005612">
    <property type="entry name" value="CCAAT-binding_factor"/>
</dbReference>
<feature type="region of interest" description="Disordered" evidence="2">
    <location>
        <begin position="514"/>
        <end position="553"/>
    </location>
</feature>
<sequence length="1120" mass="122420">MGRKSKGGLKLGGDEGDLELLKGIEKGIDASSNQAAVDPTLTTDVSKFLKELRLGDSANKPGKKGSKESPKKNQGKKLDTPVKEKGGKKADVPAKHKDSKKTESKSEKKDKTSDANASKGKRNTGDSKPTRKSDATKSSQSQRKATAPSSPSNPTKIVFEPSLIPQKPSTAPSDLDAVPHIPATPAWYTLAPSLPPPSSPLPLPTPQQLATLSSRAQTLFSSLPPPSSSSSTSASETTFLQKIMQSGTLADKLSALTLVLQGSPIHHTRELDVLKGMAAKGGGRDERLKACRCIVDWWVGGGAPDRKLKYFRDQPLTHPSLTPTHLLVWHFEDHLKKFFFSFLQLLESLTLDPLPYPRMQALSFVHTLLRDKSEQEQNLLRLIVNKLGDPTKQVPSRASYYLLQLLQTHPAMKGVVVREIASLMFRPASSSSQASSSSSNTHVRFSDNKKSGESKKENAEWNAHALYYGTITLNQIVLSHSETDRSVARALVDVYFKIFEGIVGSAAGKEDVEAEAEAQIDPKGGKDSKGKGKWDKGQSKKEKKGKDSGDGFSEVEDANSKLVSQVLTGVNPSQIFTTHIDTLFRITHTATFSTSLQALTLLLQITTTFSSSPSPATTSSASTSTAALASSIKDRFYRTLYGTLLDPRLAGTGKHAMYLNLLLKALKLDVETGNGKGKGTEGNERVKAVVRRLVQVLLSGGVSTNSEVVVGGMWVLGELFSTVPGLRAMVNEPPSDSEEEYDPKKRDPQYAHAGASPMWELVPMLTHYHPTISLHARQLLLSQPVTSSPDLSLNSLGHFLDRFVYKNPKKVKNADEDEEEVGGKGGKGGSVMQPAAADGTGVRKLKGGQGEEEAVREEGWWRRSRDRVPVDQLFFHRYFNEKDQKEKERRAKKVKRKGGEDEEDASAEEDEDDQEVQSGEEKDDEEGAEESDQVEDEDEEEDARSHFDDSESDAEEGEIWKAMKASMRNMDDMADLDLMEDSEDDVPSGLDDDDVPSVLEEDDSDGVHASGDDEAMEEKDENGDEGEDEEDAFSLAEASDAEDLIDLDADLPDGLIPYDGSEAELEGGEWGGIAGTPGKKRKHQDKKDEGRRRKKLKSLPTFASYDDYKKMIEEGPEDNI</sequence>
<feature type="compositionally biased region" description="Acidic residues" evidence="2">
    <location>
        <begin position="1012"/>
        <end position="1032"/>
    </location>
</feature>
<feature type="compositionally biased region" description="Basic and acidic residues" evidence="2">
    <location>
        <begin position="444"/>
        <end position="457"/>
    </location>
</feature>
<feature type="compositionally biased region" description="Acidic residues" evidence="2">
    <location>
        <begin position="972"/>
        <end position="1004"/>
    </location>
</feature>
<dbReference type="InterPro" id="IPR040155">
    <property type="entry name" value="CEBPZ/Mak21-like"/>
</dbReference>
<comment type="similarity">
    <text evidence="1">Belongs to the CBF/MAK21 family.</text>
</comment>
<feature type="region of interest" description="Disordered" evidence="2">
    <location>
        <begin position="730"/>
        <end position="750"/>
    </location>
</feature>
<feature type="compositionally biased region" description="Acidic residues" evidence="2">
    <location>
        <begin position="921"/>
        <end position="942"/>
    </location>
</feature>
<feature type="region of interest" description="Disordered" evidence="2">
    <location>
        <begin position="811"/>
        <end position="860"/>
    </location>
</feature>
<feature type="domain" description="CCAAT-binding factor" evidence="3">
    <location>
        <begin position="595"/>
        <end position="776"/>
    </location>
</feature>
<gene>
    <name evidence="4" type="ORF">OE88DRAFT_1735339</name>
</gene>
<protein>
    <submittedName>
        <fullName evidence="4">CBF-domain-containing protein</fullName>
    </submittedName>
</protein>
<evidence type="ECO:0000256" key="1">
    <source>
        <dbReference type="ARBA" id="ARBA00007797"/>
    </source>
</evidence>
<dbReference type="PANTHER" id="PTHR12048:SF0">
    <property type="entry name" value="CCAAT_ENHANCER-BINDING PROTEIN ZETA"/>
    <property type="match status" value="1"/>
</dbReference>
<dbReference type="PANTHER" id="PTHR12048">
    <property type="entry name" value="CCAAT-BINDING FACTOR-RELATED"/>
    <property type="match status" value="1"/>
</dbReference>
<evidence type="ECO:0000313" key="5">
    <source>
        <dbReference type="Proteomes" id="UP000305948"/>
    </source>
</evidence>
<evidence type="ECO:0000313" key="4">
    <source>
        <dbReference type="EMBL" id="TFK51436.1"/>
    </source>
</evidence>
<feature type="compositionally biased region" description="Acidic residues" evidence="2">
    <location>
        <begin position="900"/>
        <end position="915"/>
    </location>
</feature>
<reference evidence="4 5" key="1">
    <citation type="journal article" date="2019" name="Nat. Ecol. Evol.">
        <title>Megaphylogeny resolves global patterns of mushroom evolution.</title>
        <authorList>
            <person name="Varga T."/>
            <person name="Krizsan K."/>
            <person name="Foldi C."/>
            <person name="Dima B."/>
            <person name="Sanchez-Garcia M."/>
            <person name="Sanchez-Ramirez S."/>
            <person name="Szollosi G.J."/>
            <person name="Szarkandi J.G."/>
            <person name="Papp V."/>
            <person name="Albert L."/>
            <person name="Andreopoulos W."/>
            <person name="Angelini C."/>
            <person name="Antonin V."/>
            <person name="Barry K.W."/>
            <person name="Bougher N.L."/>
            <person name="Buchanan P."/>
            <person name="Buyck B."/>
            <person name="Bense V."/>
            <person name="Catcheside P."/>
            <person name="Chovatia M."/>
            <person name="Cooper J."/>
            <person name="Damon W."/>
            <person name="Desjardin D."/>
            <person name="Finy P."/>
            <person name="Geml J."/>
            <person name="Haridas S."/>
            <person name="Hughes K."/>
            <person name="Justo A."/>
            <person name="Karasinski D."/>
            <person name="Kautmanova I."/>
            <person name="Kiss B."/>
            <person name="Kocsube S."/>
            <person name="Kotiranta H."/>
            <person name="LaButti K.M."/>
            <person name="Lechner B.E."/>
            <person name="Liimatainen K."/>
            <person name="Lipzen A."/>
            <person name="Lukacs Z."/>
            <person name="Mihaltcheva S."/>
            <person name="Morgado L.N."/>
            <person name="Niskanen T."/>
            <person name="Noordeloos M.E."/>
            <person name="Ohm R.A."/>
            <person name="Ortiz-Santana B."/>
            <person name="Ovrebo C."/>
            <person name="Racz N."/>
            <person name="Riley R."/>
            <person name="Savchenko A."/>
            <person name="Shiryaev A."/>
            <person name="Soop K."/>
            <person name="Spirin V."/>
            <person name="Szebenyi C."/>
            <person name="Tomsovsky M."/>
            <person name="Tulloss R.E."/>
            <person name="Uehling J."/>
            <person name="Grigoriev I.V."/>
            <person name="Vagvolgyi C."/>
            <person name="Papp T."/>
            <person name="Martin F.M."/>
            <person name="Miettinen O."/>
            <person name="Hibbett D.S."/>
            <person name="Nagy L.G."/>
        </authorList>
    </citation>
    <scope>NUCLEOTIDE SEQUENCE [LARGE SCALE GENOMIC DNA]</scope>
    <source>
        <strain evidence="4 5">OMC1185</strain>
    </source>
</reference>
<name>A0A5C3N4R7_9AGAM</name>
<dbReference type="InterPro" id="IPR016024">
    <property type="entry name" value="ARM-type_fold"/>
</dbReference>
<feature type="region of interest" description="Disordered" evidence="2">
    <location>
        <begin position="886"/>
        <end position="1096"/>
    </location>
</feature>
<feature type="compositionally biased region" description="Low complexity" evidence="2">
    <location>
        <begin position="430"/>
        <end position="439"/>
    </location>
</feature>
<feature type="compositionally biased region" description="Basic and acidic residues" evidence="2">
    <location>
        <begin position="523"/>
        <end position="549"/>
    </location>
</feature>
<feature type="compositionally biased region" description="Acidic residues" evidence="2">
    <location>
        <begin position="1039"/>
        <end position="1051"/>
    </location>
</feature>
<feature type="compositionally biased region" description="Polar residues" evidence="2">
    <location>
        <begin position="136"/>
        <end position="155"/>
    </location>
</feature>
<feature type="compositionally biased region" description="Basic and acidic residues" evidence="2">
    <location>
        <begin position="65"/>
        <end position="113"/>
    </location>
</feature>
<dbReference type="STRING" id="5364.A0A5C3N4R7"/>
<feature type="compositionally biased region" description="Basic and acidic residues" evidence="2">
    <location>
        <begin position="123"/>
        <end position="135"/>
    </location>
</feature>
<dbReference type="OrthoDB" id="28947at2759"/>
<accession>A0A5C3N4R7</accession>
<dbReference type="Pfam" id="PF03914">
    <property type="entry name" value="CBF"/>
    <property type="match status" value="1"/>
</dbReference>